<dbReference type="InterPro" id="IPR024344">
    <property type="entry name" value="MDMPI_metal-binding"/>
</dbReference>
<evidence type="ECO:0000313" key="3">
    <source>
        <dbReference type="EMBL" id="CAB4600115.1"/>
    </source>
</evidence>
<organism evidence="3">
    <name type="scientific">freshwater metagenome</name>
    <dbReference type="NCBI Taxonomy" id="449393"/>
    <lineage>
        <taxon>unclassified sequences</taxon>
        <taxon>metagenomes</taxon>
        <taxon>ecological metagenomes</taxon>
    </lineage>
</organism>
<dbReference type="SUPFAM" id="SSF55718">
    <property type="entry name" value="SCP-like"/>
    <property type="match status" value="1"/>
</dbReference>
<dbReference type="GO" id="GO:0046872">
    <property type="term" value="F:metal ion binding"/>
    <property type="evidence" value="ECO:0007669"/>
    <property type="project" value="InterPro"/>
</dbReference>
<gene>
    <name evidence="3" type="ORF">UFOPK1808_00704</name>
</gene>
<feature type="domain" description="Mycothiol-dependent maleylpyruvate isomerase metal-binding" evidence="2">
    <location>
        <begin position="11"/>
        <end position="147"/>
    </location>
</feature>
<dbReference type="NCBIfam" id="TIGR03083">
    <property type="entry name" value="maleylpyruvate isomerase family mycothiol-dependent enzyme"/>
    <property type="match status" value="1"/>
</dbReference>
<evidence type="ECO:0000259" key="1">
    <source>
        <dbReference type="Pfam" id="PF02036"/>
    </source>
</evidence>
<evidence type="ECO:0000259" key="2">
    <source>
        <dbReference type="Pfam" id="PF11716"/>
    </source>
</evidence>
<protein>
    <submittedName>
        <fullName evidence="3">Unannotated protein</fullName>
    </submittedName>
</protein>
<dbReference type="InterPro" id="IPR003033">
    <property type="entry name" value="SCP2_sterol-bd_dom"/>
</dbReference>
<sequence length="268" mass="29156">MIPTDTNDKLEHTWRSLSTFCASLTEAQWKTASQLPHWTVQDNLSHIVGTEAGMQGIERSDHQASDLSHVKNPIGEMNEHDVDSRRGRSGAEVLAEWNELLELRVTTLRNGDDAYFAQESFTPTGPGTLADFLHIRVLDCWIHEQDMRRTVGMPGNQDGPGAGHTIDRLIRTIPIVVGKRAGTPEGGTVVIVITGPVQRTIATTIIDGRAQIVSDVPASVLTTVSMDSDTFLQLATGRASNTELGTAISVTGDTELATRVVSQFNMMI</sequence>
<dbReference type="InterPro" id="IPR034660">
    <property type="entry name" value="DinB/YfiT-like"/>
</dbReference>
<dbReference type="EMBL" id="CAEZUL010000064">
    <property type="protein sequence ID" value="CAB4600115.1"/>
    <property type="molecule type" value="Genomic_DNA"/>
</dbReference>
<reference evidence="3" key="1">
    <citation type="submission" date="2020-05" db="EMBL/GenBank/DDBJ databases">
        <authorList>
            <person name="Chiriac C."/>
            <person name="Salcher M."/>
            <person name="Ghai R."/>
            <person name="Kavagutti S V."/>
        </authorList>
    </citation>
    <scope>NUCLEOTIDE SEQUENCE</scope>
</reference>
<proteinExistence type="predicted"/>
<dbReference type="InterPro" id="IPR036527">
    <property type="entry name" value="SCP2_sterol-bd_dom_sf"/>
</dbReference>
<name>A0A6J6GMK7_9ZZZZ</name>
<feature type="domain" description="SCP2" evidence="1">
    <location>
        <begin position="187"/>
        <end position="261"/>
    </location>
</feature>
<dbReference type="Pfam" id="PF02036">
    <property type="entry name" value="SCP2"/>
    <property type="match status" value="1"/>
</dbReference>
<dbReference type="InterPro" id="IPR017517">
    <property type="entry name" value="Maleyloyr_isom"/>
</dbReference>
<dbReference type="Pfam" id="PF11716">
    <property type="entry name" value="MDMPI_N"/>
    <property type="match status" value="1"/>
</dbReference>
<dbReference type="AlphaFoldDB" id="A0A6J6GMK7"/>
<dbReference type="Gene3D" id="1.20.120.450">
    <property type="entry name" value="dinb family like domain"/>
    <property type="match status" value="1"/>
</dbReference>
<accession>A0A6J6GMK7</accession>
<dbReference type="SUPFAM" id="SSF109854">
    <property type="entry name" value="DinB/YfiT-like putative metalloenzymes"/>
    <property type="match status" value="1"/>
</dbReference>